<feature type="chain" id="PRO_5012904716" description="EGF-like domain-containing protein" evidence="1">
    <location>
        <begin position="20"/>
        <end position="113"/>
    </location>
</feature>
<keyword evidence="4" id="KW-1185">Reference proteome</keyword>
<proteinExistence type="predicted"/>
<dbReference type="EMBL" id="LRBP01000008">
    <property type="protein sequence ID" value="OII74897.1"/>
    <property type="molecule type" value="Genomic_DNA"/>
</dbReference>
<accession>A0A1J4MKY4</accession>
<keyword evidence="1" id="KW-0732">Signal</keyword>
<evidence type="ECO:0000313" key="4">
    <source>
        <dbReference type="Proteomes" id="UP000186176"/>
    </source>
</evidence>
<reference evidence="3 4" key="1">
    <citation type="submission" date="2016-10" db="EMBL/GenBank/DDBJ databases">
        <title>Reductive evolution of mitochondrial metabolism and differential evolution of invasion-related proteins in Cryptosporidium.</title>
        <authorList>
            <person name="Liu S."/>
            <person name="Roellig D.M."/>
            <person name="Guo Y."/>
            <person name="Li N."/>
            <person name="Frace M.A."/>
            <person name="Tang K."/>
            <person name="Zhang L."/>
            <person name="Feng Y."/>
            <person name="Xiao L."/>
        </authorList>
    </citation>
    <scope>NUCLEOTIDE SEQUENCE [LARGE SCALE GENOMIC DNA]</scope>
    <source>
        <strain evidence="3">39726</strain>
    </source>
</reference>
<dbReference type="RefSeq" id="XP_028876042.1">
    <property type="nucleotide sequence ID" value="XM_029020041.1"/>
</dbReference>
<evidence type="ECO:0000256" key="1">
    <source>
        <dbReference type="SAM" id="SignalP"/>
    </source>
</evidence>
<dbReference type="OrthoDB" id="365216at2759"/>
<feature type="signal peptide" evidence="1">
    <location>
        <begin position="1"/>
        <end position="19"/>
    </location>
</feature>
<feature type="domain" description="EGF-like" evidence="2">
    <location>
        <begin position="58"/>
        <end position="69"/>
    </location>
</feature>
<evidence type="ECO:0000313" key="3">
    <source>
        <dbReference type="EMBL" id="OII74897.1"/>
    </source>
</evidence>
<dbReference type="VEuPathDB" id="CryptoDB:cubi_03028"/>
<comment type="caution">
    <text evidence="3">The sequence shown here is derived from an EMBL/GenBank/DDBJ whole genome shotgun (WGS) entry which is preliminary data.</text>
</comment>
<sequence length="113" mass="12756">MKIRLFSLLTAHLILGSLAAQSCEEVTTNSFVMAYCKNGSKCTIENIGGNGINNQIYCECLIGYSLPDCSLQIPETEDTDDNTTKNTCWIQDLLQLNQEYNNFSKYKHIYSQN</sequence>
<dbReference type="GeneID" id="39979820"/>
<protein>
    <recommendedName>
        <fullName evidence="2">EGF-like domain-containing protein</fullName>
    </recommendedName>
</protein>
<dbReference type="PROSITE" id="PS01186">
    <property type="entry name" value="EGF_2"/>
    <property type="match status" value="1"/>
</dbReference>
<dbReference type="AlphaFoldDB" id="A0A1J4MKY4"/>
<dbReference type="InterPro" id="IPR000742">
    <property type="entry name" value="EGF"/>
</dbReference>
<dbReference type="Proteomes" id="UP000186176">
    <property type="component" value="Unassembled WGS sequence"/>
</dbReference>
<organism evidence="3 4">
    <name type="scientific">Cryptosporidium ubiquitum</name>
    <dbReference type="NCBI Taxonomy" id="857276"/>
    <lineage>
        <taxon>Eukaryota</taxon>
        <taxon>Sar</taxon>
        <taxon>Alveolata</taxon>
        <taxon>Apicomplexa</taxon>
        <taxon>Conoidasida</taxon>
        <taxon>Coccidia</taxon>
        <taxon>Eucoccidiorida</taxon>
        <taxon>Eimeriorina</taxon>
        <taxon>Cryptosporidiidae</taxon>
        <taxon>Cryptosporidium</taxon>
    </lineage>
</organism>
<gene>
    <name evidence="3" type="ORF">cubi_03028</name>
</gene>
<evidence type="ECO:0000259" key="2">
    <source>
        <dbReference type="PROSITE" id="PS01186"/>
    </source>
</evidence>
<name>A0A1J4MKY4_9CRYT</name>
<dbReference type="PROSITE" id="PS51257">
    <property type="entry name" value="PROKAR_LIPOPROTEIN"/>
    <property type="match status" value="1"/>
</dbReference>